<dbReference type="CDD" id="cd03062">
    <property type="entry name" value="TRX_Fd_Sucrase"/>
    <property type="match status" value="1"/>
</dbReference>
<dbReference type="InterPro" id="IPR009737">
    <property type="entry name" value="Aim32/Apd1-like"/>
</dbReference>
<dbReference type="Pfam" id="PF06999">
    <property type="entry name" value="Suc_Fer-like"/>
    <property type="match status" value="1"/>
</dbReference>
<evidence type="ECO:0000313" key="2">
    <source>
        <dbReference type="Proteomes" id="UP001316184"/>
    </source>
</evidence>
<gene>
    <name evidence="1" type="ORF">NQV15_09115</name>
</gene>
<keyword evidence="2" id="KW-1185">Reference proteome</keyword>
<protein>
    <submittedName>
        <fullName evidence="1">Sucrase ferredoxin</fullName>
    </submittedName>
</protein>
<dbReference type="Gene3D" id="3.40.30.10">
    <property type="entry name" value="Glutaredoxin"/>
    <property type="match status" value="1"/>
</dbReference>
<dbReference type="EMBL" id="CP102173">
    <property type="protein sequence ID" value="UUP15456.1"/>
    <property type="molecule type" value="Genomic_DNA"/>
</dbReference>
<accession>A0ABY5ME84</accession>
<dbReference type="Proteomes" id="UP001316184">
    <property type="component" value="Chromosome"/>
</dbReference>
<dbReference type="SUPFAM" id="SSF52833">
    <property type="entry name" value="Thioredoxin-like"/>
    <property type="match status" value="1"/>
</dbReference>
<sequence>MTSRDATFRCATASTLREDPVPGTATNVRAFLLVEHPGPWGVNGLRDARLPDGLGDALAAKAAAARVRPLLVRRPDRSTHPDGMRVFAAFAHPLRPWAQTTVLRDPHELLDLDLAALAAGTSLGLAPYEGALLCVCTHGRHDACCAERGRPVAAALSAARPEETWEVSHIGGDRFAGNMLVLPHGLYYGRLDETSALAVVDAHAAGELELDHLRGRSSFAMPVQFAEIALRRQLGLAGHDAVRLVSRRIADGVTDAVFATGDRQWAVRVRTESGTAPVQLTCRATRDNPVPVHEAVSITPVG</sequence>
<name>A0ABY5ME84_9ACTN</name>
<reference evidence="1 2" key="1">
    <citation type="submission" date="2022-08" db="EMBL/GenBank/DDBJ databases">
        <title>novel species in genus Aeromicrobium.</title>
        <authorList>
            <person name="Ye L."/>
        </authorList>
    </citation>
    <scope>NUCLEOTIDE SEQUENCE [LARGE SCALE GENOMIC DNA]</scope>
    <source>
        <strain evidence="2">zg-Y1379</strain>
    </source>
</reference>
<dbReference type="RefSeq" id="WP_232399508.1">
    <property type="nucleotide sequence ID" value="NZ_CP102173.1"/>
</dbReference>
<proteinExistence type="predicted"/>
<evidence type="ECO:0000313" key="1">
    <source>
        <dbReference type="EMBL" id="UUP15456.1"/>
    </source>
</evidence>
<dbReference type="InterPro" id="IPR036249">
    <property type="entry name" value="Thioredoxin-like_sf"/>
</dbReference>
<organism evidence="1 2">
    <name type="scientific">Aeromicrobium wangtongii</name>
    <dbReference type="NCBI Taxonomy" id="2969247"/>
    <lineage>
        <taxon>Bacteria</taxon>
        <taxon>Bacillati</taxon>
        <taxon>Actinomycetota</taxon>
        <taxon>Actinomycetes</taxon>
        <taxon>Propionibacteriales</taxon>
        <taxon>Nocardioidaceae</taxon>
        <taxon>Aeromicrobium</taxon>
    </lineage>
</organism>